<dbReference type="Pfam" id="PF07714">
    <property type="entry name" value="PK_Tyr_Ser-Thr"/>
    <property type="match status" value="1"/>
</dbReference>
<keyword evidence="10" id="KW-1185">Reference proteome</keyword>
<dbReference type="GO" id="GO:0004674">
    <property type="term" value="F:protein serine/threonine kinase activity"/>
    <property type="evidence" value="ECO:0007669"/>
    <property type="project" value="UniProtKB-KW"/>
</dbReference>
<feature type="binding site" evidence="6">
    <location>
        <position position="102"/>
    </location>
    <ligand>
        <name>ATP</name>
        <dbReference type="ChEBI" id="CHEBI:30616"/>
    </ligand>
</feature>
<dbReference type="Gene3D" id="3.30.200.20">
    <property type="entry name" value="Phosphorylase Kinase, domain 1"/>
    <property type="match status" value="1"/>
</dbReference>
<feature type="region of interest" description="Disordered" evidence="7">
    <location>
        <begin position="22"/>
        <end position="58"/>
    </location>
</feature>
<reference evidence="9" key="1">
    <citation type="submission" date="2020-01" db="EMBL/GenBank/DDBJ databases">
        <title>Genome sequence of Kobresia littledalei, the first chromosome-level genome in the family Cyperaceae.</title>
        <authorList>
            <person name="Qu G."/>
        </authorList>
    </citation>
    <scope>NUCLEOTIDE SEQUENCE</scope>
    <source>
        <strain evidence="9">C.B.Clarke</strain>
        <tissue evidence="9">Leaf</tissue>
    </source>
</reference>
<evidence type="ECO:0000256" key="3">
    <source>
        <dbReference type="ARBA" id="ARBA00022741"/>
    </source>
</evidence>
<evidence type="ECO:0000259" key="8">
    <source>
        <dbReference type="PROSITE" id="PS50011"/>
    </source>
</evidence>
<feature type="region of interest" description="Disordered" evidence="7">
    <location>
        <begin position="528"/>
        <end position="552"/>
    </location>
</feature>
<dbReference type="Gene3D" id="1.10.510.10">
    <property type="entry name" value="Transferase(Phosphotransferase) domain 1"/>
    <property type="match status" value="1"/>
</dbReference>
<keyword evidence="2" id="KW-0808">Transferase</keyword>
<dbReference type="AlphaFoldDB" id="A0A833VXT2"/>
<keyword evidence="5 6" id="KW-0067">ATP-binding</keyword>
<feature type="compositionally biased region" description="Basic and acidic residues" evidence="7">
    <location>
        <begin position="498"/>
        <end position="508"/>
    </location>
</feature>
<dbReference type="OrthoDB" id="4062651at2759"/>
<dbReference type="InterPro" id="IPR011009">
    <property type="entry name" value="Kinase-like_dom_sf"/>
</dbReference>
<keyword evidence="1" id="KW-0723">Serine/threonine-protein kinase</keyword>
<sequence length="552" mass="59026">MGYLSCRAESSIATCRSIASISPSQPHKLSKSHSDPSSSAEEDTAAPSSSSSSTSTPSLHKFDYADLCDATSNFSSSVLLGRGSHGAVYKAVLKSGRQVAVKRPSRRPDEAQNELLILSSLHSPRLVNLLGFASSPDSTPSLLLVVELMPNGTLYDLLHSNPRPPGWSRRMRLALQVARAIMTLHSCTPPVIHRDIKAANVLLDQNLDARLGDFGLALRPTNGSGSDMSTPPAGTLGYLDPAYVTPENLSTKTDVFSFGILLFEIMSGRKAIDVAHSPPSVVEWAVPMLRKGKVAAIYDPRIQPPRDPVVRHQLAALAASCVRPNKDKRPSMAEVVDQLKVLCRTVSARVWNGIGLVGNPCAVVDAEKTISKISRDGLKKSDLNSNPKRESNLVVRIGGDGELAVVSVKKPPRPVKHAVVISETGPRDSRKLKELMARIDLDVAITGKPGLTTCVKAVRADCEVDEKIEKNGEVLVKIASSKEEKLVPLSKSDNSDGSDGKTGAKVDEKIEKNGEVLVKIASSKEEKLVPLSKSDNSDGSDGKTGAKVEAVK</sequence>
<dbReference type="PANTHER" id="PTHR47989:SF11">
    <property type="entry name" value="PROTEIN KINASE DOMAIN-CONTAINING PROTEIN"/>
    <property type="match status" value="1"/>
</dbReference>
<keyword evidence="4 9" id="KW-0418">Kinase</keyword>
<dbReference type="SUPFAM" id="SSF56112">
    <property type="entry name" value="Protein kinase-like (PK-like)"/>
    <property type="match status" value="1"/>
</dbReference>
<evidence type="ECO:0000256" key="5">
    <source>
        <dbReference type="ARBA" id="ARBA00022840"/>
    </source>
</evidence>
<dbReference type="SMART" id="SM00220">
    <property type="entry name" value="S_TKc"/>
    <property type="match status" value="1"/>
</dbReference>
<dbReference type="PROSITE" id="PS00107">
    <property type="entry name" value="PROTEIN_KINASE_ATP"/>
    <property type="match status" value="1"/>
</dbReference>
<dbReference type="FunFam" id="1.10.510.10:FF:000540">
    <property type="entry name" value="Serine/threonine-protein kinase-like protein"/>
    <property type="match status" value="1"/>
</dbReference>
<protein>
    <submittedName>
        <fullName evidence="9">Serine/threonine-protein kinase-like protein</fullName>
    </submittedName>
</protein>
<evidence type="ECO:0000256" key="7">
    <source>
        <dbReference type="SAM" id="MobiDB-lite"/>
    </source>
</evidence>
<dbReference type="InterPro" id="IPR017441">
    <property type="entry name" value="Protein_kinase_ATP_BS"/>
</dbReference>
<name>A0A833VXT2_9POAL</name>
<dbReference type="PROSITE" id="PS50011">
    <property type="entry name" value="PROTEIN_KINASE_DOM"/>
    <property type="match status" value="1"/>
</dbReference>
<feature type="region of interest" description="Disordered" evidence="7">
    <location>
        <begin position="487"/>
        <end position="508"/>
    </location>
</feature>
<dbReference type="PROSITE" id="PS00108">
    <property type="entry name" value="PROTEIN_KINASE_ST"/>
    <property type="match status" value="1"/>
</dbReference>
<evidence type="ECO:0000313" key="9">
    <source>
        <dbReference type="EMBL" id="KAF3336869.1"/>
    </source>
</evidence>
<dbReference type="Proteomes" id="UP000623129">
    <property type="component" value="Unassembled WGS sequence"/>
</dbReference>
<evidence type="ECO:0000256" key="4">
    <source>
        <dbReference type="ARBA" id="ARBA00022777"/>
    </source>
</evidence>
<feature type="compositionally biased region" description="Basic and acidic residues" evidence="7">
    <location>
        <begin position="540"/>
        <end position="552"/>
    </location>
</feature>
<feature type="compositionally biased region" description="Low complexity" evidence="7">
    <location>
        <begin position="35"/>
        <end position="58"/>
    </location>
</feature>
<evidence type="ECO:0000256" key="2">
    <source>
        <dbReference type="ARBA" id="ARBA00022679"/>
    </source>
</evidence>
<proteinExistence type="predicted"/>
<keyword evidence="3 6" id="KW-0547">Nucleotide-binding</keyword>
<dbReference type="InterPro" id="IPR008271">
    <property type="entry name" value="Ser/Thr_kinase_AS"/>
</dbReference>
<dbReference type="InterPro" id="IPR001245">
    <property type="entry name" value="Ser-Thr/Tyr_kinase_cat_dom"/>
</dbReference>
<evidence type="ECO:0000256" key="6">
    <source>
        <dbReference type="PROSITE-ProRule" id="PRU10141"/>
    </source>
</evidence>
<dbReference type="PANTHER" id="PTHR47989">
    <property type="entry name" value="OS01G0750732 PROTEIN"/>
    <property type="match status" value="1"/>
</dbReference>
<evidence type="ECO:0000313" key="10">
    <source>
        <dbReference type="Proteomes" id="UP000623129"/>
    </source>
</evidence>
<evidence type="ECO:0000256" key="1">
    <source>
        <dbReference type="ARBA" id="ARBA00022527"/>
    </source>
</evidence>
<organism evidence="9 10">
    <name type="scientific">Carex littledalei</name>
    <dbReference type="NCBI Taxonomy" id="544730"/>
    <lineage>
        <taxon>Eukaryota</taxon>
        <taxon>Viridiplantae</taxon>
        <taxon>Streptophyta</taxon>
        <taxon>Embryophyta</taxon>
        <taxon>Tracheophyta</taxon>
        <taxon>Spermatophyta</taxon>
        <taxon>Magnoliopsida</taxon>
        <taxon>Liliopsida</taxon>
        <taxon>Poales</taxon>
        <taxon>Cyperaceae</taxon>
        <taxon>Cyperoideae</taxon>
        <taxon>Cariceae</taxon>
        <taxon>Carex</taxon>
        <taxon>Carex subgen. Euthyceras</taxon>
    </lineage>
</organism>
<accession>A0A833VXT2</accession>
<dbReference type="InterPro" id="IPR000719">
    <property type="entry name" value="Prot_kinase_dom"/>
</dbReference>
<gene>
    <name evidence="9" type="ORF">FCM35_KLT19455</name>
</gene>
<dbReference type="GO" id="GO:0005524">
    <property type="term" value="F:ATP binding"/>
    <property type="evidence" value="ECO:0007669"/>
    <property type="project" value="UniProtKB-UniRule"/>
</dbReference>
<dbReference type="EMBL" id="SWLB01000007">
    <property type="protein sequence ID" value="KAF3336869.1"/>
    <property type="molecule type" value="Genomic_DNA"/>
</dbReference>
<comment type="caution">
    <text evidence="9">The sequence shown here is derived from an EMBL/GenBank/DDBJ whole genome shotgun (WGS) entry which is preliminary data.</text>
</comment>
<feature type="domain" description="Protein kinase" evidence="8">
    <location>
        <begin position="74"/>
        <end position="342"/>
    </location>
</feature>